<keyword evidence="4" id="KW-0472">Membrane</keyword>
<evidence type="ECO:0000259" key="5">
    <source>
        <dbReference type="PROSITE" id="PS50887"/>
    </source>
</evidence>
<dbReference type="AlphaFoldDB" id="H8Z5S0"/>
<dbReference type="STRING" id="631362.Thi970DRAFT_03134"/>
<evidence type="ECO:0000256" key="4">
    <source>
        <dbReference type="SAM" id="Phobius"/>
    </source>
</evidence>
<dbReference type="NCBIfam" id="TIGR00254">
    <property type="entry name" value="GGDEF"/>
    <property type="match status" value="1"/>
</dbReference>
<dbReference type="Proteomes" id="UP000002964">
    <property type="component" value="Unassembled WGS sequence"/>
</dbReference>
<dbReference type="InterPro" id="IPR024478">
    <property type="entry name" value="HlyB_4HB_MCP"/>
</dbReference>
<gene>
    <name evidence="6" type="ORF">Thi970DRAFT_03134</name>
</gene>
<feature type="coiled-coil region" evidence="2">
    <location>
        <begin position="244"/>
        <end position="292"/>
    </location>
</feature>
<dbReference type="InterPro" id="IPR043128">
    <property type="entry name" value="Rev_trsase/Diguanyl_cyclase"/>
</dbReference>
<keyword evidence="4" id="KW-1133">Transmembrane helix</keyword>
<feature type="transmembrane region" description="Helical" evidence="4">
    <location>
        <begin position="37"/>
        <end position="57"/>
    </location>
</feature>
<organism evidence="6 7">
    <name type="scientific">Thiorhodovibrio frisius</name>
    <dbReference type="NCBI Taxonomy" id="631362"/>
    <lineage>
        <taxon>Bacteria</taxon>
        <taxon>Pseudomonadati</taxon>
        <taxon>Pseudomonadota</taxon>
        <taxon>Gammaproteobacteria</taxon>
        <taxon>Chromatiales</taxon>
        <taxon>Chromatiaceae</taxon>
        <taxon>Thiorhodovibrio</taxon>
    </lineage>
</organism>
<proteinExistence type="predicted"/>
<feature type="transmembrane region" description="Helical" evidence="4">
    <location>
        <begin position="217"/>
        <end position="237"/>
    </location>
</feature>
<dbReference type="SMART" id="SM00267">
    <property type="entry name" value="GGDEF"/>
    <property type="match status" value="1"/>
</dbReference>
<dbReference type="Gene3D" id="3.30.70.270">
    <property type="match status" value="1"/>
</dbReference>
<dbReference type="CDD" id="cd19411">
    <property type="entry name" value="MCP2201-like_sensor"/>
    <property type="match status" value="1"/>
</dbReference>
<dbReference type="PANTHER" id="PTHR46663:SF2">
    <property type="entry name" value="GGDEF DOMAIN-CONTAINING PROTEIN"/>
    <property type="match status" value="1"/>
</dbReference>
<reference evidence="7" key="1">
    <citation type="submission" date="2011-06" db="EMBL/GenBank/DDBJ databases">
        <authorList>
            <consortium name="US DOE Joint Genome Institute (JGI-PGF)"/>
            <person name="Lucas S."/>
            <person name="Han J."/>
            <person name="Lapidus A."/>
            <person name="Cheng J.-F."/>
            <person name="Goodwin L."/>
            <person name="Pitluck S."/>
            <person name="Peters L."/>
            <person name="Land M.L."/>
            <person name="Hauser L."/>
            <person name="Vogl K."/>
            <person name="Liu Z."/>
            <person name="Overmann J."/>
            <person name="Frigaard N.-U."/>
            <person name="Bryant D.A."/>
            <person name="Woyke T.J."/>
        </authorList>
    </citation>
    <scope>NUCLEOTIDE SEQUENCE [LARGE SCALE GENOMIC DNA]</scope>
    <source>
        <strain evidence="7">970</strain>
    </source>
</reference>
<dbReference type="EMBL" id="JH603170">
    <property type="protein sequence ID" value="EIC19554.1"/>
    <property type="molecule type" value="Genomic_DNA"/>
</dbReference>
<feature type="domain" description="GGDEF" evidence="5">
    <location>
        <begin position="327"/>
        <end position="460"/>
    </location>
</feature>
<evidence type="ECO:0000256" key="2">
    <source>
        <dbReference type="SAM" id="Coils"/>
    </source>
</evidence>
<feature type="region of interest" description="Disordered" evidence="3">
    <location>
        <begin position="1"/>
        <end position="32"/>
    </location>
</feature>
<dbReference type="GO" id="GO:0003824">
    <property type="term" value="F:catalytic activity"/>
    <property type="evidence" value="ECO:0007669"/>
    <property type="project" value="UniProtKB-ARBA"/>
</dbReference>
<accession>H8Z5S0</accession>
<protein>
    <submittedName>
        <fullName evidence="6">Diguanylate cyclase (GGDEF) domain-containing protein</fullName>
    </submittedName>
</protein>
<name>H8Z5S0_9GAMM</name>
<dbReference type="PANTHER" id="PTHR46663">
    <property type="entry name" value="DIGUANYLATE CYCLASE DGCT-RELATED"/>
    <property type="match status" value="1"/>
</dbReference>
<dbReference type="InterPro" id="IPR047347">
    <property type="entry name" value="YvaQ-like_sensor"/>
</dbReference>
<dbReference type="FunFam" id="3.30.70.270:FF:000001">
    <property type="entry name" value="Diguanylate cyclase domain protein"/>
    <property type="match status" value="1"/>
</dbReference>
<dbReference type="Pfam" id="PF12729">
    <property type="entry name" value="4HB_MCP_1"/>
    <property type="match status" value="1"/>
</dbReference>
<dbReference type="InterPro" id="IPR029787">
    <property type="entry name" value="Nucleotide_cyclase"/>
</dbReference>
<dbReference type="RefSeq" id="WP_009149954.1">
    <property type="nucleotide sequence ID" value="NZ_JH603170.1"/>
</dbReference>
<dbReference type="HOGENOM" id="CLU_576088_0_0_6"/>
<dbReference type="PROSITE" id="PS50887">
    <property type="entry name" value="GGDEF"/>
    <property type="match status" value="1"/>
</dbReference>
<dbReference type="SUPFAM" id="SSF55073">
    <property type="entry name" value="Nucleotide cyclase"/>
    <property type="match status" value="1"/>
</dbReference>
<dbReference type="OrthoDB" id="5623169at2"/>
<dbReference type="eggNOG" id="COG2199">
    <property type="taxonomic scope" value="Bacteria"/>
</dbReference>
<keyword evidence="4" id="KW-0812">Transmembrane</keyword>
<comment type="cofactor">
    <cofactor evidence="1">
        <name>Mg(2+)</name>
        <dbReference type="ChEBI" id="CHEBI:18420"/>
    </cofactor>
</comment>
<evidence type="ECO:0000313" key="6">
    <source>
        <dbReference type="EMBL" id="EIC19554.1"/>
    </source>
</evidence>
<evidence type="ECO:0000256" key="1">
    <source>
        <dbReference type="ARBA" id="ARBA00001946"/>
    </source>
</evidence>
<sequence>MMKASVSRRLPAGRSGRSQTRDPQPDVCPDPRSPCPMLATGFVIISLLLFVEVALSLSQMRKLQGRLAQVVEEYNVRGELAQEMHKTSRERAILLHAMISTDDSFERDDLYVELRALGSRFLTAREQIASMALGDDERELLDRQGELSRAAGSLQYRVIDLLTEERIEEAKRVLLQEAIPAQDRALSLVQEFANLQQSHNQQALAATSEEFRQADRLLLIIGGVTLLLSALVAAFVLQRTKGMMSALSSSNAELRDARERLEERVAERTAELRRLNEKLLSEINERRSAERKLAFMATHDDLTKLPNRALFNEHLQHAMARAQRAKTRLALFFVDLDGFKGINDTLGHEAGDQVLREVASRLKSGVRAQDLVARLGGDEFTLLLEDIDHPANAATLAAKVIELVSRPIALADQMHEVGASIGIAFYPDDAEDLDALIRSADDAMYVVKRAGKGDYGFHQTPKPAPAISNIPFQW</sequence>
<dbReference type="InterPro" id="IPR052163">
    <property type="entry name" value="DGC-Regulatory_Protein"/>
</dbReference>
<reference evidence="6 7" key="2">
    <citation type="submission" date="2011-11" db="EMBL/GenBank/DDBJ databases">
        <authorList>
            <consortium name="US DOE Joint Genome Institute"/>
            <person name="Lucas S."/>
            <person name="Han J."/>
            <person name="Lapidus A."/>
            <person name="Cheng J.-F."/>
            <person name="Goodwin L."/>
            <person name="Pitluck S."/>
            <person name="Peters L."/>
            <person name="Ovchinnikova G."/>
            <person name="Zhang X."/>
            <person name="Detter J.C."/>
            <person name="Han C."/>
            <person name="Tapia R."/>
            <person name="Land M."/>
            <person name="Hauser L."/>
            <person name="Kyrpides N."/>
            <person name="Ivanova N."/>
            <person name="Pagani I."/>
            <person name="Vogl K."/>
            <person name="Liu Z."/>
            <person name="Overmann J."/>
            <person name="Frigaard N.-U."/>
            <person name="Bryant D."/>
            <person name="Woyke T."/>
        </authorList>
    </citation>
    <scope>NUCLEOTIDE SEQUENCE [LARGE SCALE GENOMIC DNA]</scope>
    <source>
        <strain evidence="6 7">970</strain>
    </source>
</reference>
<dbReference type="Pfam" id="PF00990">
    <property type="entry name" value="GGDEF"/>
    <property type="match status" value="1"/>
</dbReference>
<keyword evidence="7" id="KW-1185">Reference proteome</keyword>
<dbReference type="InterPro" id="IPR000160">
    <property type="entry name" value="GGDEF_dom"/>
</dbReference>
<dbReference type="CDD" id="cd01949">
    <property type="entry name" value="GGDEF"/>
    <property type="match status" value="1"/>
</dbReference>
<evidence type="ECO:0000256" key="3">
    <source>
        <dbReference type="SAM" id="MobiDB-lite"/>
    </source>
</evidence>
<keyword evidence="2" id="KW-0175">Coiled coil</keyword>
<evidence type="ECO:0000313" key="7">
    <source>
        <dbReference type="Proteomes" id="UP000002964"/>
    </source>
</evidence>